<dbReference type="InterPro" id="IPR002347">
    <property type="entry name" value="SDR_fam"/>
</dbReference>
<dbReference type="InterPro" id="IPR052184">
    <property type="entry name" value="SDR_enzymes"/>
</dbReference>
<dbReference type="PRINTS" id="PR00081">
    <property type="entry name" value="GDHRDH"/>
</dbReference>
<gene>
    <name evidence="1" type="ORF">BQ4739_LOCUS1183</name>
</gene>
<proteinExistence type="predicted"/>
<dbReference type="PANTHER" id="PTHR45458">
    <property type="entry name" value="SHORT-CHAIN DEHYDROGENASE/REDUCTASE SDR"/>
    <property type="match status" value="1"/>
</dbReference>
<keyword evidence="2" id="KW-1185">Reference proteome</keyword>
<dbReference type="PANTHER" id="PTHR45458:SF1">
    <property type="entry name" value="SHORT CHAIN DEHYDROGENASE"/>
    <property type="match status" value="1"/>
</dbReference>
<dbReference type="Gene3D" id="3.40.50.720">
    <property type="entry name" value="NAD(P)-binding Rossmann-like Domain"/>
    <property type="match status" value="1"/>
</dbReference>
<evidence type="ECO:0000313" key="2">
    <source>
        <dbReference type="Proteomes" id="UP000256970"/>
    </source>
</evidence>
<name>A0A383V7T8_TETOB</name>
<dbReference type="SUPFAM" id="SSF51735">
    <property type="entry name" value="NAD(P)-binding Rossmann-fold domains"/>
    <property type="match status" value="1"/>
</dbReference>
<dbReference type="GO" id="GO:0016616">
    <property type="term" value="F:oxidoreductase activity, acting on the CH-OH group of donors, NAD or NADP as acceptor"/>
    <property type="evidence" value="ECO:0007669"/>
    <property type="project" value="TreeGrafter"/>
</dbReference>
<reference evidence="1 2" key="1">
    <citation type="submission" date="2016-10" db="EMBL/GenBank/DDBJ databases">
        <authorList>
            <person name="Cai Z."/>
        </authorList>
    </citation>
    <scope>NUCLEOTIDE SEQUENCE [LARGE SCALE GENOMIC DNA]</scope>
</reference>
<dbReference type="CDD" id="cd05325">
    <property type="entry name" value="carb_red_sniffer_like_SDR_c"/>
    <property type="match status" value="1"/>
</dbReference>
<accession>A0A383V7T8</accession>
<sequence>MTITGKTCVITGASRGIGLEWAKQLLAQGNTVVATARDPASSPGLSELSQQFGDKLLLTSLEAASEAGIAEWAAQLKGKVSHIDVLINNAGMSVEGFEDGLAQLSASSLGDTLAVNAYGPLLVVQQLLKQGLLGGYGPSLVAYTSSIMASMGGFAFPNAKMYAYRASKAALNMLVVTSVQELTAKNITSVMLHPGYVATDMTAGQPGTIPAAESVAGQLKLLQDGRPLNGKFYSYTGEELAF</sequence>
<dbReference type="InterPro" id="IPR036291">
    <property type="entry name" value="NAD(P)-bd_dom_sf"/>
</dbReference>
<evidence type="ECO:0000313" key="1">
    <source>
        <dbReference type="EMBL" id="SZX60654.1"/>
    </source>
</evidence>
<dbReference type="Pfam" id="PF00106">
    <property type="entry name" value="adh_short"/>
    <property type="match status" value="1"/>
</dbReference>
<organism evidence="1 2">
    <name type="scientific">Tetradesmus obliquus</name>
    <name type="common">Green alga</name>
    <name type="synonym">Acutodesmus obliquus</name>
    <dbReference type="NCBI Taxonomy" id="3088"/>
    <lineage>
        <taxon>Eukaryota</taxon>
        <taxon>Viridiplantae</taxon>
        <taxon>Chlorophyta</taxon>
        <taxon>core chlorophytes</taxon>
        <taxon>Chlorophyceae</taxon>
        <taxon>CS clade</taxon>
        <taxon>Sphaeropleales</taxon>
        <taxon>Scenedesmaceae</taxon>
        <taxon>Tetradesmus</taxon>
    </lineage>
</organism>
<dbReference type="Proteomes" id="UP000256970">
    <property type="component" value="Unassembled WGS sequence"/>
</dbReference>
<dbReference type="EMBL" id="FNXT01000086">
    <property type="protein sequence ID" value="SZX60654.1"/>
    <property type="molecule type" value="Genomic_DNA"/>
</dbReference>
<dbReference type="OrthoDB" id="5296at2759"/>
<protein>
    <submittedName>
        <fullName evidence="1">Uncharacterized protein</fullName>
    </submittedName>
</protein>
<dbReference type="AlphaFoldDB" id="A0A383V7T8"/>